<protein>
    <submittedName>
        <fullName evidence="6">Sialic acid TRAP transporter substrate-binding protein SiaP</fullName>
    </submittedName>
</protein>
<evidence type="ECO:0000256" key="2">
    <source>
        <dbReference type="ARBA" id="ARBA00009023"/>
    </source>
</evidence>
<evidence type="ECO:0000256" key="3">
    <source>
        <dbReference type="ARBA" id="ARBA00022448"/>
    </source>
</evidence>
<evidence type="ECO:0000256" key="1">
    <source>
        <dbReference type="ARBA" id="ARBA00004196"/>
    </source>
</evidence>
<comment type="subcellular location">
    <subcellularLocation>
        <location evidence="1">Cell envelope</location>
    </subcellularLocation>
</comment>
<dbReference type="Gene3D" id="3.40.190.170">
    <property type="entry name" value="Bacterial extracellular solute-binding protein, family 7"/>
    <property type="match status" value="1"/>
</dbReference>
<dbReference type="EMBL" id="JAEKJA010000006">
    <property type="protein sequence ID" value="MBJ3775806.1"/>
    <property type="molecule type" value="Genomic_DNA"/>
</dbReference>
<comment type="similarity">
    <text evidence="2">Belongs to the bacterial solute-binding protein 7 family.</text>
</comment>
<feature type="signal peptide" evidence="5">
    <location>
        <begin position="1"/>
        <end position="24"/>
    </location>
</feature>
<sequence>MRSQALRAALVAAFAGAVATTALADEFRFAHVYEANSIYHKWAEWAADEIASRTDGRHTVEVFPASSLGKEAEIFEGLALGTIDMSYTGSFYASSVYGPMAISSAPYMFRDFDHWKAYRDSPVFAEISGTFEAQSGHEVLGLTYYGARHLTANKALPTPESMKGLKMRVPNAKMYLLFPRSVGANPTPIAFAEVYLALQQGVVDAQENPLPTILEKKFYEVQSHIMLTGHLMDSLVTLMAGPKWRSLGADDQTIFAEVYAEAAAKATEDVRQAELRLAEDFATELGIEVVEVDRAPFREAMMPLLTSGDVPWTPEQVAAVEAIR</sequence>
<dbReference type="InterPro" id="IPR038404">
    <property type="entry name" value="TRAP_DctP_sf"/>
</dbReference>
<comment type="caution">
    <text evidence="6">The sequence shown here is derived from an EMBL/GenBank/DDBJ whole genome shotgun (WGS) entry which is preliminary data.</text>
</comment>
<dbReference type="NCBIfam" id="TIGR00787">
    <property type="entry name" value="dctP"/>
    <property type="match status" value="1"/>
</dbReference>
<evidence type="ECO:0000256" key="5">
    <source>
        <dbReference type="SAM" id="SignalP"/>
    </source>
</evidence>
<dbReference type="GO" id="GO:0030288">
    <property type="term" value="C:outer membrane-bounded periplasmic space"/>
    <property type="evidence" value="ECO:0007669"/>
    <property type="project" value="InterPro"/>
</dbReference>
<dbReference type="PIRSF" id="PIRSF006470">
    <property type="entry name" value="DctB"/>
    <property type="match status" value="1"/>
</dbReference>
<dbReference type="GO" id="GO:0055085">
    <property type="term" value="P:transmembrane transport"/>
    <property type="evidence" value="ECO:0007669"/>
    <property type="project" value="InterPro"/>
</dbReference>
<dbReference type="Pfam" id="PF03480">
    <property type="entry name" value="DctP"/>
    <property type="match status" value="1"/>
</dbReference>
<evidence type="ECO:0000313" key="6">
    <source>
        <dbReference type="EMBL" id="MBJ3775806.1"/>
    </source>
</evidence>
<dbReference type="PANTHER" id="PTHR33376:SF4">
    <property type="entry name" value="SIALIC ACID-BINDING PERIPLASMIC PROTEIN SIAP"/>
    <property type="match status" value="1"/>
</dbReference>
<keyword evidence="7" id="KW-1185">Reference proteome</keyword>
<reference evidence="6" key="1">
    <citation type="submission" date="2020-12" db="EMBL/GenBank/DDBJ databases">
        <title>Bacterial taxonomy.</title>
        <authorList>
            <person name="Pan X."/>
        </authorList>
    </citation>
    <scope>NUCLEOTIDE SEQUENCE</scope>
    <source>
        <strain evidence="6">B2012</strain>
    </source>
</reference>
<dbReference type="Proteomes" id="UP000609531">
    <property type="component" value="Unassembled WGS sequence"/>
</dbReference>
<evidence type="ECO:0000256" key="4">
    <source>
        <dbReference type="ARBA" id="ARBA00022729"/>
    </source>
</evidence>
<evidence type="ECO:0000313" key="7">
    <source>
        <dbReference type="Proteomes" id="UP000609531"/>
    </source>
</evidence>
<dbReference type="InterPro" id="IPR018389">
    <property type="entry name" value="DctP_fam"/>
</dbReference>
<organism evidence="6 7">
    <name type="scientific">Acuticoccus mangrovi</name>
    <dbReference type="NCBI Taxonomy" id="2796142"/>
    <lineage>
        <taxon>Bacteria</taxon>
        <taxon>Pseudomonadati</taxon>
        <taxon>Pseudomonadota</taxon>
        <taxon>Alphaproteobacteria</taxon>
        <taxon>Hyphomicrobiales</taxon>
        <taxon>Amorphaceae</taxon>
        <taxon>Acuticoccus</taxon>
    </lineage>
</organism>
<dbReference type="InterPro" id="IPR004682">
    <property type="entry name" value="TRAP_DctP"/>
</dbReference>
<accession>A0A934INQ5</accession>
<keyword evidence="4 5" id="KW-0732">Signal</keyword>
<proteinExistence type="inferred from homology"/>
<gene>
    <name evidence="6" type="ORF">JCR33_08925</name>
</gene>
<dbReference type="RefSeq" id="WP_198881703.1">
    <property type="nucleotide sequence ID" value="NZ_JAEKJA010000006.1"/>
</dbReference>
<feature type="chain" id="PRO_5037281043" evidence="5">
    <location>
        <begin position="25"/>
        <end position="324"/>
    </location>
</feature>
<name>A0A934INQ5_9HYPH</name>
<dbReference type="PANTHER" id="PTHR33376">
    <property type="match status" value="1"/>
</dbReference>
<dbReference type="CDD" id="cd13672">
    <property type="entry name" value="PBP2_TRAP_Siap"/>
    <property type="match status" value="1"/>
</dbReference>
<dbReference type="NCBIfam" id="NF037995">
    <property type="entry name" value="TRAP_S1"/>
    <property type="match status" value="1"/>
</dbReference>
<keyword evidence="3" id="KW-0813">Transport</keyword>
<dbReference type="AlphaFoldDB" id="A0A934INQ5"/>